<reference evidence="2 3" key="1">
    <citation type="submission" date="2019-02" db="EMBL/GenBank/DDBJ databases">
        <title>Deep-cultivation of Planctomycetes and their phenomic and genomic characterization uncovers novel biology.</title>
        <authorList>
            <person name="Wiegand S."/>
            <person name="Jogler M."/>
            <person name="Boedeker C."/>
            <person name="Pinto D."/>
            <person name="Vollmers J."/>
            <person name="Rivas-Marin E."/>
            <person name="Kohn T."/>
            <person name="Peeters S.H."/>
            <person name="Heuer A."/>
            <person name="Rast P."/>
            <person name="Oberbeckmann S."/>
            <person name="Bunk B."/>
            <person name="Jeske O."/>
            <person name="Meyerdierks A."/>
            <person name="Storesund J.E."/>
            <person name="Kallscheuer N."/>
            <person name="Luecker S."/>
            <person name="Lage O.M."/>
            <person name="Pohl T."/>
            <person name="Merkel B.J."/>
            <person name="Hornburger P."/>
            <person name="Mueller R.-W."/>
            <person name="Bruemmer F."/>
            <person name="Labrenz M."/>
            <person name="Spormann A.M."/>
            <person name="Op den Camp H."/>
            <person name="Overmann J."/>
            <person name="Amann R."/>
            <person name="Jetten M.S.M."/>
            <person name="Mascher T."/>
            <person name="Medema M.H."/>
            <person name="Devos D.P."/>
            <person name="Kaster A.-K."/>
            <person name="Ovreas L."/>
            <person name="Rohde M."/>
            <person name="Galperin M.Y."/>
            <person name="Jogler C."/>
        </authorList>
    </citation>
    <scope>NUCLEOTIDE SEQUENCE [LARGE SCALE GENOMIC DNA]</scope>
    <source>
        <strain evidence="2 3">Pla110</strain>
    </source>
</reference>
<sequence>MPIFEYKCEECGAVSEILVRHDTKLECEQCASTKLDKLISAPAGHVKSGGLPMASSCPPPQAGPCGPGCCRM</sequence>
<dbReference type="EMBL" id="CP036281">
    <property type="protein sequence ID" value="QDU80966.1"/>
    <property type="molecule type" value="Genomic_DNA"/>
</dbReference>
<accession>A0A518CP12</accession>
<dbReference type="InterPro" id="IPR013429">
    <property type="entry name" value="Regulatory_FmdB_Zinc_ribbon"/>
</dbReference>
<feature type="domain" description="Putative regulatory protein FmdB zinc ribbon" evidence="1">
    <location>
        <begin position="1"/>
        <end position="40"/>
    </location>
</feature>
<dbReference type="KEGG" id="plon:Pla110_27020"/>
<keyword evidence="3" id="KW-1185">Reference proteome</keyword>
<proteinExistence type="predicted"/>
<dbReference type="SMART" id="SM00834">
    <property type="entry name" value="CxxC_CXXC_SSSS"/>
    <property type="match status" value="1"/>
</dbReference>
<dbReference type="AlphaFoldDB" id="A0A518CP12"/>
<evidence type="ECO:0000259" key="1">
    <source>
        <dbReference type="SMART" id="SM00834"/>
    </source>
</evidence>
<name>A0A518CP12_9PLAN</name>
<dbReference type="Pfam" id="PF09723">
    <property type="entry name" value="Zn_ribbon_8"/>
    <property type="match status" value="1"/>
</dbReference>
<dbReference type="OrthoDB" id="9813321at2"/>
<organism evidence="2 3">
    <name type="scientific">Polystyrenella longa</name>
    <dbReference type="NCBI Taxonomy" id="2528007"/>
    <lineage>
        <taxon>Bacteria</taxon>
        <taxon>Pseudomonadati</taxon>
        <taxon>Planctomycetota</taxon>
        <taxon>Planctomycetia</taxon>
        <taxon>Planctomycetales</taxon>
        <taxon>Planctomycetaceae</taxon>
        <taxon>Polystyrenella</taxon>
    </lineage>
</organism>
<dbReference type="Proteomes" id="UP000317178">
    <property type="component" value="Chromosome"/>
</dbReference>
<gene>
    <name evidence="2" type="ORF">Pla110_27020</name>
</gene>
<evidence type="ECO:0000313" key="2">
    <source>
        <dbReference type="EMBL" id="QDU80966.1"/>
    </source>
</evidence>
<protein>
    <submittedName>
        <fullName evidence="2">Zinc ribbon domain protein</fullName>
    </submittedName>
</protein>
<dbReference type="RefSeq" id="WP_144996195.1">
    <property type="nucleotide sequence ID" value="NZ_CP036281.1"/>
</dbReference>
<dbReference type="NCBIfam" id="TIGR02605">
    <property type="entry name" value="CxxC_CxxC_SSSS"/>
    <property type="match status" value="1"/>
</dbReference>
<evidence type="ECO:0000313" key="3">
    <source>
        <dbReference type="Proteomes" id="UP000317178"/>
    </source>
</evidence>